<dbReference type="Proteomes" id="UP001595557">
    <property type="component" value="Unassembled WGS sequence"/>
</dbReference>
<protein>
    <submittedName>
        <fullName evidence="2">DUF2163 domain-containing protein</fullName>
    </submittedName>
</protein>
<dbReference type="InterPro" id="IPR011928">
    <property type="entry name" value="Phage_phiJL001_Gp84"/>
</dbReference>
<dbReference type="RefSeq" id="WP_207465763.1">
    <property type="nucleotide sequence ID" value="NZ_JAFNAW010000005.1"/>
</dbReference>
<gene>
    <name evidence="2" type="ORF">ACFOD7_13040</name>
</gene>
<keyword evidence="3" id="KW-1185">Reference proteome</keyword>
<reference evidence="3" key="1">
    <citation type="journal article" date="2019" name="Int. J. Syst. Evol. Microbiol.">
        <title>The Global Catalogue of Microorganisms (GCM) 10K type strain sequencing project: providing services to taxonomists for standard genome sequencing and annotation.</title>
        <authorList>
            <consortium name="The Broad Institute Genomics Platform"/>
            <consortium name="The Broad Institute Genome Sequencing Center for Infectious Disease"/>
            <person name="Wu L."/>
            <person name="Ma J."/>
        </authorList>
    </citation>
    <scope>NUCLEOTIDE SEQUENCE [LARGE SCALE GENOMIC DNA]</scope>
    <source>
        <strain evidence="3">KCTC 52239</strain>
    </source>
</reference>
<feature type="domain" description="Bacteriophage phiJL001 Gp84 C-terminal" evidence="1">
    <location>
        <begin position="182"/>
        <end position="265"/>
    </location>
</feature>
<evidence type="ECO:0000313" key="3">
    <source>
        <dbReference type="Proteomes" id="UP001595557"/>
    </source>
</evidence>
<evidence type="ECO:0000313" key="2">
    <source>
        <dbReference type="EMBL" id="MFC3168975.1"/>
    </source>
</evidence>
<accession>A0ABV7IIX8</accession>
<comment type="caution">
    <text evidence="2">The sequence shown here is derived from an EMBL/GenBank/DDBJ whole genome shotgun (WGS) entry which is preliminary data.</text>
</comment>
<sequence length="277" mass="29967">MTATTIARAWMVRRADGMVLGFTDHDAVLSFEGIRFRPDHGMSARALVQATGLSVDNSEAEGALSDDAITEMDVLAGRWDGADVKMWEVDWTDLSARRLVFAGSLGEIARSQGAFRTELRGLSEPLNAARGRVFHPRCSARLGDGSCKLALANETFRTEAVLAGIEEERILHFAGFPAYEAGWFERGSLLVLTGGAEALGGTVKNDTALPGGGRKIELWQGLGISPLPGDQIRLTAGCDKRALTCRDKFRNLVNFRGFPHLPSEDWIMAPQAGGRHG</sequence>
<dbReference type="Pfam" id="PF09931">
    <property type="entry name" value="Phage_phiJL001_Gp84_N"/>
    <property type="match status" value="1"/>
</dbReference>
<dbReference type="Pfam" id="PF09356">
    <property type="entry name" value="Phage_BR0599"/>
    <property type="match status" value="1"/>
</dbReference>
<name>A0ABV7IIX8_9RHOB</name>
<dbReference type="InterPro" id="IPR018964">
    <property type="entry name" value="Phage_phiJL001_Gp84_C"/>
</dbReference>
<evidence type="ECO:0000259" key="1">
    <source>
        <dbReference type="Pfam" id="PF09356"/>
    </source>
</evidence>
<dbReference type="NCBIfam" id="TIGR02218">
    <property type="entry name" value="phg_TIGR02218"/>
    <property type="match status" value="1"/>
</dbReference>
<dbReference type="EMBL" id="JBHRTE010000051">
    <property type="protein sequence ID" value="MFC3168975.1"/>
    <property type="molecule type" value="Genomic_DNA"/>
</dbReference>
<proteinExistence type="predicted"/>
<organism evidence="2 3">
    <name type="scientific">Paracoccus fontiphilus</name>
    <dbReference type="NCBI Taxonomy" id="1815556"/>
    <lineage>
        <taxon>Bacteria</taxon>
        <taxon>Pseudomonadati</taxon>
        <taxon>Pseudomonadota</taxon>
        <taxon>Alphaproteobacteria</taxon>
        <taxon>Rhodobacterales</taxon>
        <taxon>Paracoccaceae</taxon>
        <taxon>Paracoccus</taxon>
    </lineage>
</organism>